<reference evidence="2" key="1">
    <citation type="submission" date="2020-04" db="EMBL/GenBank/DDBJ databases">
        <title>Hybrid Assembly of Korean Phytophthora infestans isolates.</title>
        <authorList>
            <person name="Prokchorchik M."/>
            <person name="Lee Y."/>
            <person name="Seo J."/>
            <person name="Cho J.-H."/>
            <person name="Park Y.-E."/>
            <person name="Jang D.-C."/>
            <person name="Im J.-S."/>
            <person name="Choi J.-G."/>
            <person name="Park H.-J."/>
            <person name="Lee G.-B."/>
            <person name="Lee Y.-G."/>
            <person name="Hong S.-Y."/>
            <person name="Cho K."/>
            <person name="Sohn K.H."/>
        </authorList>
    </citation>
    <scope>NUCLEOTIDE SEQUENCE</scope>
    <source>
        <strain evidence="2">KR_1_A1</strain>
        <strain evidence="3">KR_2_A2</strain>
    </source>
</reference>
<dbReference type="Proteomes" id="UP000704712">
    <property type="component" value="Unassembled WGS sequence"/>
</dbReference>
<comment type="caution">
    <text evidence="2">The sequence shown here is derived from an EMBL/GenBank/DDBJ whole genome shotgun (WGS) entry which is preliminary data.</text>
</comment>
<dbReference type="EMBL" id="JAACNO010000136">
    <property type="protein sequence ID" value="KAF4149788.1"/>
    <property type="molecule type" value="Genomic_DNA"/>
</dbReference>
<evidence type="ECO:0000313" key="4">
    <source>
        <dbReference type="Proteomes" id="UP000602510"/>
    </source>
</evidence>
<proteinExistence type="predicted"/>
<organism evidence="2 4">
    <name type="scientific">Phytophthora infestans</name>
    <name type="common">Potato late blight agent</name>
    <name type="synonym">Botrytis infestans</name>
    <dbReference type="NCBI Taxonomy" id="4787"/>
    <lineage>
        <taxon>Eukaryota</taxon>
        <taxon>Sar</taxon>
        <taxon>Stramenopiles</taxon>
        <taxon>Oomycota</taxon>
        <taxon>Peronosporomycetes</taxon>
        <taxon>Peronosporales</taxon>
        <taxon>Peronosporaceae</taxon>
        <taxon>Phytophthora</taxon>
    </lineage>
</organism>
<accession>A0A833VTZ4</accession>
<dbReference type="AlphaFoldDB" id="A0A833VTZ4"/>
<gene>
    <name evidence="2" type="ORF">GN244_ATG19803</name>
    <name evidence="3" type="ORF">GN958_ATG01013</name>
</gene>
<dbReference type="EMBL" id="WSZM01001040">
    <property type="protein sequence ID" value="KAF4028534.1"/>
    <property type="molecule type" value="Genomic_DNA"/>
</dbReference>
<name>A0A833VTZ4_PHYIN</name>
<keyword evidence="4" id="KW-1185">Reference proteome</keyword>
<evidence type="ECO:0000256" key="1">
    <source>
        <dbReference type="SAM" id="MobiDB-lite"/>
    </source>
</evidence>
<protein>
    <submittedName>
        <fullName evidence="2">Uncharacterized protein</fullName>
    </submittedName>
</protein>
<dbReference type="Proteomes" id="UP000602510">
    <property type="component" value="Unassembled WGS sequence"/>
</dbReference>
<feature type="region of interest" description="Disordered" evidence="1">
    <location>
        <begin position="195"/>
        <end position="216"/>
    </location>
</feature>
<evidence type="ECO:0000313" key="3">
    <source>
        <dbReference type="EMBL" id="KAF4149788.1"/>
    </source>
</evidence>
<evidence type="ECO:0000313" key="2">
    <source>
        <dbReference type="EMBL" id="KAF4028534.1"/>
    </source>
</evidence>
<sequence>MSGSNGFRSRYDWIACADHKIATVLTTVLCKTTEVINGVRSKPFYKFRERVPEVFNLIDACKELVRYIKQADLQAELSKTLKQENVTRWGSNYRKLSSVFEMYDELAAAKVRDESFLLERHRLTELLKPHTDIEIIPSDSGPVEVMQPDSVSLVNIKQVILTEALPKWRTIDKHIVAAILDNGKSIDLINRATNFGKNPGGQQRKNENQKEAYLLR</sequence>